<dbReference type="PANTHER" id="PTHR30121">
    <property type="entry name" value="UNCHARACTERIZED PROTEIN YJGR-RELATED"/>
    <property type="match status" value="1"/>
</dbReference>
<dbReference type="InterPro" id="IPR027417">
    <property type="entry name" value="P-loop_NTPase"/>
</dbReference>
<dbReference type="SUPFAM" id="SSF52540">
    <property type="entry name" value="P-loop containing nucleoside triphosphate hydrolases"/>
    <property type="match status" value="1"/>
</dbReference>
<keyword evidence="4" id="KW-0614">Plasmid</keyword>
<feature type="region of interest" description="Disordered" evidence="1">
    <location>
        <begin position="376"/>
        <end position="408"/>
    </location>
</feature>
<feature type="domain" description="TraD/TraG TraM recognition site" evidence="3">
    <location>
        <begin position="514"/>
        <end position="629"/>
    </location>
</feature>
<protein>
    <submittedName>
        <fullName evidence="4">TraM recognition domain-containing protein</fullName>
    </submittedName>
</protein>
<keyword evidence="2" id="KW-0812">Transmembrane</keyword>
<evidence type="ECO:0000313" key="5">
    <source>
        <dbReference type="Proteomes" id="UP000596427"/>
    </source>
</evidence>
<proteinExistence type="predicted"/>
<organism evidence="4 5">
    <name type="scientific">Xanthobacter dioxanivorans</name>
    <dbReference type="NCBI Taxonomy" id="2528964"/>
    <lineage>
        <taxon>Bacteria</taxon>
        <taxon>Pseudomonadati</taxon>
        <taxon>Pseudomonadota</taxon>
        <taxon>Alphaproteobacteria</taxon>
        <taxon>Hyphomicrobiales</taxon>
        <taxon>Xanthobacteraceae</taxon>
        <taxon>Xanthobacter</taxon>
    </lineage>
</organism>
<feature type="transmembrane region" description="Helical" evidence="2">
    <location>
        <begin position="50"/>
        <end position="75"/>
    </location>
</feature>
<dbReference type="EMBL" id="CP063365">
    <property type="protein sequence ID" value="QRG10264.1"/>
    <property type="molecule type" value="Genomic_DNA"/>
</dbReference>
<keyword evidence="5" id="KW-1185">Reference proteome</keyword>
<evidence type="ECO:0000256" key="1">
    <source>
        <dbReference type="SAM" id="MobiDB-lite"/>
    </source>
</evidence>
<evidence type="ECO:0000256" key="2">
    <source>
        <dbReference type="SAM" id="Phobius"/>
    </source>
</evidence>
<evidence type="ECO:0000259" key="3">
    <source>
        <dbReference type="Pfam" id="PF12696"/>
    </source>
</evidence>
<dbReference type="AlphaFoldDB" id="A0A974PVM4"/>
<dbReference type="KEGG" id="xdi:EZH22_30980"/>
<dbReference type="Proteomes" id="UP000596427">
    <property type="component" value="Plasmid unnamed3"/>
</dbReference>
<evidence type="ECO:0000313" key="4">
    <source>
        <dbReference type="EMBL" id="QRG10264.1"/>
    </source>
</evidence>
<keyword evidence="2" id="KW-1133">Transmembrane helix</keyword>
<sequence length="847" mass="93330">MAGVRYHGIERHEEVDVISRRDDGRSTRKKFLDAIGSPEGTLRVFGTLSLIAFLFSPVPFLAELVFFTALLIWLIGYSYKGRTWDLPFRVPRYLAEKGYKDRSTGALGEGLVYLGAARSSRTEKLEEVWATPGDTRTHRLVAGTTGSGKTEEMMGSIFNALMLNSGAVMIDGKASQQSFDSIYRICRLFGREEELFLINYIMGGRDIFDATATKMSNTYNPFSLGSSAMKAELMNGMLPDGKKDVWSERAVMFNAAVMPLLSFLAERGYVLFNPRLLVDFYNLDRIENLIWFGLLERHDGTVVDLRAEAPQDFARLQLDQVSGPIKLYVEQLPGYAMAKPKTANVLAPSSDQEIKTAIEEGPEAIAAWAERHAEAMARGSTPAPEAAGGARGPRRPAPQQNQGADAARAKVYEQHGYITMQLVRSTALLTFEYGHVFNVLEGEIDYRDLMLNRRIMYTALPSLERSPSSLGALGKLAVASIKSVLASLLDTPFEGFRREIIEGRPSNSEIPYNILCDEYGYYVVEGFAVAPAQARSFGVSITFGTQDLAALKKGDPNEAEATWENTNLRHAGRMTGGEESETYKKFSGAAGSAFVSSAMEMTHRRGKIGSKFDISAQSRAERVPRLNVNDLNGQQDGQFTLVVGTKTDASRGTQMAKEGGVRVVRYSAFFTGNVPKVPFYRLNHFVAVKPPTEQRIRQIAASQHMERALAGIREEDIEAFLELPENAGLKSGLADSVLTFLVARLAELPADMTDEQVAAAGVAVVRDYVQERMSALIADKVAQELEPIEECMRDVIEGAAIDEEDRALLGRVLDDLCNSLRSARVTEFAMQGDAARRVSQARRLLAA</sequence>
<geneLocation type="plasmid" evidence="4 5">
    <name>unnamed3</name>
</geneLocation>
<dbReference type="InterPro" id="IPR032689">
    <property type="entry name" value="TraG-D_C"/>
</dbReference>
<accession>A0A974PVM4</accession>
<keyword evidence="2" id="KW-0472">Membrane</keyword>
<dbReference type="InterPro" id="IPR051162">
    <property type="entry name" value="T4SS_component"/>
</dbReference>
<dbReference type="Gene3D" id="3.40.50.300">
    <property type="entry name" value="P-loop containing nucleotide triphosphate hydrolases"/>
    <property type="match status" value="2"/>
</dbReference>
<dbReference type="Pfam" id="PF12696">
    <property type="entry name" value="TraG-D_C"/>
    <property type="match status" value="1"/>
</dbReference>
<reference evidence="4 5" key="1">
    <citation type="submission" date="2020-10" db="EMBL/GenBank/DDBJ databases">
        <title>Degradation of 1,4-Dioxane by Xanthobacter sp. YN2, via a Novel Group-2 Soluble Di-Iron Monooxygenase.</title>
        <authorList>
            <person name="Ma F."/>
            <person name="Wang Y."/>
            <person name="Yang J."/>
            <person name="Guo H."/>
            <person name="Su D."/>
            <person name="Yu L."/>
        </authorList>
    </citation>
    <scope>NUCLEOTIDE SEQUENCE [LARGE SCALE GENOMIC DNA]</scope>
    <source>
        <strain evidence="4 5">YN2</strain>
        <plasmid evidence="4 5">unnamed3</plasmid>
    </source>
</reference>
<dbReference type="RefSeq" id="WP_203197134.1">
    <property type="nucleotide sequence ID" value="NZ_CP063365.1"/>
</dbReference>
<gene>
    <name evidence="4" type="ORF">EZH22_30980</name>
</gene>
<name>A0A974PVM4_9HYPH</name>
<dbReference type="PANTHER" id="PTHR30121:SF6">
    <property type="entry name" value="SLR6007 PROTEIN"/>
    <property type="match status" value="1"/>
</dbReference>